<organism evidence="3 4">
    <name type="scientific">Nothoprocta pentlandii</name>
    <dbReference type="NCBI Taxonomy" id="2585814"/>
    <lineage>
        <taxon>Eukaryota</taxon>
        <taxon>Metazoa</taxon>
        <taxon>Chordata</taxon>
        <taxon>Craniata</taxon>
        <taxon>Vertebrata</taxon>
        <taxon>Euteleostomi</taxon>
        <taxon>Archelosauria</taxon>
        <taxon>Archosauria</taxon>
        <taxon>Dinosauria</taxon>
        <taxon>Saurischia</taxon>
        <taxon>Theropoda</taxon>
        <taxon>Coelurosauria</taxon>
        <taxon>Aves</taxon>
        <taxon>Palaeognathae</taxon>
        <taxon>Tinamiformes</taxon>
        <taxon>Tinamidae</taxon>
        <taxon>Nothoprocta</taxon>
    </lineage>
</organism>
<dbReference type="EMBL" id="VZSG01000046">
    <property type="protein sequence ID" value="NWX83096.1"/>
    <property type="molecule type" value="Genomic_DNA"/>
</dbReference>
<comment type="caution">
    <text evidence="3">The sequence shown here is derived from an EMBL/GenBank/DDBJ whole genome shotgun (WGS) entry which is preliminary data.</text>
</comment>
<dbReference type="InterPro" id="IPR027417">
    <property type="entry name" value="P-loop_NTPase"/>
</dbReference>
<dbReference type="Proteomes" id="UP000538817">
    <property type="component" value="Unassembled WGS sequence"/>
</dbReference>
<protein>
    <submittedName>
        <fullName evidence="3">PSTK kinase</fullName>
    </submittedName>
</protein>
<reference evidence="3 4" key="1">
    <citation type="submission" date="2019-09" db="EMBL/GenBank/DDBJ databases">
        <title>Bird 10,000 Genomes (B10K) Project - Family phase.</title>
        <authorList>
            <person name="Zhang G."/>
        </authorList>
    </citation>
    <scope>NUCLEOTIDE SEQUENCE [LARGE SCALE GENOMIC DNA]</scope>
    <source>
        <strain evidence="3">B10K-MSB-04</strain>
    </source>
</reference>
<gene>
    <name evidence="3" type="primary">Pstk</name>
    <name evidence="3" type="ORF">NOTPEN_R11320</name>
</gene>
<dbReference type="Gene3D" id="3.40.50.300">
    <property type="entry name" value="P-loop containing nucleotide triphosphate hydrolases"/>
    <property type="match status" value="1"/>
</dbReference>
<dbReference type="GO" id="GO:0000049">
    <property type="term" value="F:tRNA binding"/>
    <property type="evidence" value="ECO:0007669"/>
    <property type="project" value="TreeGrafter"/>
</dbReference>
<evidence type="ECO:0000313" key="4">
    <source>
        <dbReference type="Proteomes" id="UP000538817"/>
    </source>
</evidence>
<evidence type="ECO:0000313" key="3">
    <source>
        <dbReference type="EMBL" id="NWX83096.1"/>
    </source>
</evidence>
<keyword evidence="4" id="KW-1185">Reference proteome</keyword>
<feature type="non-terminal residue" evidence="3">
    <location>
        <position position="359"/>
    </location>
</feature>
<evidence type="ECO:0000256" key="2">
    <source>
        <dbReference type="ARBA" id="ARBA00022840"/>
    </source>
</evidence>
<keyword evidence="3" id="KW-0808">Transferase</keyword>
<dbReference type="Pfam" id="PF08433">
    <property type="entry name" value="KTI12"/>
    <property type="match status" value="1"/>
</dbReference>
<evidence type="ECO:0000256" key="1">
    <source>
        <dbReference type="ARBA" id="ARBA00022741"/>
    </source>
</evidence>
<dbReference type="GO" id="GO:0016301">
    <property type="term" value="F:kinase activity"/>
    <property type="evidence" value="ECO:0007669"/>
    <property type="project" value="UniProtKB-KW"/>
</dbReference>
<dbReference type="GO" id="GO:0005524">
    <property type="term" value="F:ATP binding"/>
    <property type="evidence" value="ECO:0007669"/>
    <property type="project" value="UniProtKB-KW"/>
</dbReference>
<dbReference type="InterPro" id="IPR020028">
    <property type="entry name" value="L-seryl-tRNA_Sec_kinase_euk"/>
</dbReference>
<dbReference type="AlphaFoldDB" id="A0A7K6ZHK4"/>
<keyword evidence="3" id="KW-0418">Kinase</keyword>
<dbReference type="NCBIfam" id="TIGR03575">
    <property type="entry name" value="selen_PSTK_euk"/>
    <property type="match status" value="1"/>
</dbReference>
<keyword evidence="2" id="KW-0067">ATP-binding</keyword>
<accession>A0A7K6ZHK4</accession>
<dbReference type="PANTHER" id="PTHR20873:SF0">
    <property type="entry name" value="L-SERYL-TRNA(SEC) KINASE"/>
    <property type="match status" value="1"/>
</dbReference>
<dbReference type="InterPro" id="IPR013641">
    <property type="entry name" value="KTI12/PSTK"/>
</dbReference>
<name>A0A7K6ZHK4_9AVES</name>
<dbReference type="SUPFAM" id="SSF52540">
    <property type="entry name" value="P-loop containing nucleoside triphosphate hydrolases"/>
    <property type="match status" value="1"/>
</dbReference>
<dbReference type="PANTHER" id="PTHR20873">
    <property type="entry name" value="L-SERYL-TRNA(SEC) KINASE"/>
    <property type="match status" value="1"/>
</dbReference>
<dbReference type="InterPro" id="IPR052648">
    <property type="entry name" value="Ser-tRNA(Sec)_kinase"/>
</dbReference>
<keyword evidence="1" id="KW-0547">Nucleotide-binding</keyword>
<proteinExistence type="predicted"/>
<feature type="non-terminal residue" evidence="3">
    <location>
        <position position="1"/>
    </location>
</feature>
<sequence>APRTTTEATCGRQRVGLCVLCGLPAAGKSSLARGLRLRLPCRQRWHCALLPYDELIPPEAIAPGAGATGLAPLPSRWKSHRHALLRCLEHLLQALTRGGPLCAPAGCTEATWGRFVACCRGQGLLSSPAPGAADCHYLASGATSRPLYLILDDNFYYQSMRYEVYQLARKYSLSFCQIFLECPLEQCLQRNRLRSAPIPDQTIYQMARKIEMPDLAKNAWEKNSLILKSSECALEDNLQIIDLLANALENPVKQNEENTEQKEADRAICAASTVHGADQTCRRIISQAMKNAKDKNVHPSEMKGLAEELNRLKAAFLDDLRQGSHLKNQICQTNSDPVTNVTSSFQYEATNIVNKYILK</sequence>